<evidence type="ECO:0000256" key="5">
    <source>
        <dbReference type="ARBA" id="ARBA00022845"/>
    </source>
</evidence>
<dbReference type="PANTHER" id="PTHR12626:SF2">
    <property type="entry name" value="MA3 DOMAIN-CONTAINING TRANSLATION REGULATORY FACTOR 2"/>
    <property type="match status" value="1"/>
</dbReference>
<keyword evidence="10" id="KW-1185">Reference proteome</keyword>
<proteinExistence type="inferred from homology"/>
<dbReference type="GO" id="GO:0005737">
    <property type="term" value="C:cytoplasm"/>
    <property type="evidence" value="ECO:0007669"/>
    <property type="project" value="UniProtKB-SubCell"/>
</dbReference>
<evidence type="ECO:0000256" key="3">
    <source>
        <dbReference type="ARBA" id="ARBA00022490"/>
    </source>
</evidence>
<accession>A0ABD2Z596</accession>
<dbReference type="AlphaFoldDB" id="A0ABD2Z596"/>
<feature type="domain" description="MI" evidence="8">
    <location>
        <begin position="329"/>
        <end position="450"/>
    </location>
</feature>
<feature type="domain" description="MI" evidence="8">
    <location>
        <begin position="632"/>
        <end position="751"/>
    </location>
</feature>
<feature type="domain" description="MI" evidence="8">
    <location>
        <begin position="464"/>
        <end position="585"/>
    </location>
</feature>
<keyword evidence="6" id="KW-0539">Nucleus</keyword>
<dbReference type="SMART" id="SM00544">
    <property type="entry name" value="MA3"/>
    <property type="match status" value="4"/>
</dbReference>
<organism evidence="9 10">
    <name type="scientific">Cinchona calisaya</name>
    <dbReference type="NCBI Taxonomy" id="153742"/>
    <lineage>
        <taxon>Eukaryota</taxon>
        <taxon>Viridiplantae</taxon>
        <taxon>Streptophyta</taxon>
        <taxon>Embryophyta</taxon>
        <taxon>Tracheophyta</taxon>
        <taxon>Spermatophyta</taxon>
        <taxon>Magnoliopsida</taxon>
        <taxon>eudicotyledons</taxon>
        <taxon>Gunneridae</taxon>
        <taxon>Pentapetalae</taxon>
        <taxon>asterids</taxon>
        <taxon>lamiids</taxon>
        <taxon>Gentianales</taxon>
        <taxon>Rubiaceae</taxon>
        <taxon>Cinchonoideae</taxon>
        <taxon>Cinchoneae</taxon>
        <taxon>Cinchona</taxon>
    </lineage>
</organism>
<dbReference type="Gene3D" id="1.25.40.180">
    <property type="match status" value="4"/>
</dbReference>
<reference evidence="9 10" key="1">
    <citation type="submission" date="2024-11" db="EMBL/GenBank/DDBJ databases">
        <title>A near-complete genome assembly of Cinchona calisaya.</title>
        <authorList>
            <person name="Lian D.C."/>
            <person name="Zhao X.W."/>
            <person name="Wei L."/>
        </authorList>
    </citation>
    <scope>NUCLEOTIDE SEQUENCE [LARGE SCALE GENOMIC DNA]</scope>
    <source>
        <tissue evidence="9">Nenye</tissue>
    </source>
</reference>
<dbReference type="PANTHER" id="PTHR12626">
    <property type="entry name" value="PROGRAMMED CELL DEATH 4"/>
    <property type="match status" value="1"/>
</dbReference>
<evidence type="ECO:0000313" key="10">
    <source>
        <dbReference type="Proteomes" id="UP001630127"/>
    </source>
</evidence>
<evidence type="ECO:0000259" key="8">
    <source>
        <dbReference type="PROSITE" id="PS51366"/>
    </source>
</evidence>
<feature type="region of interest" description="Disordered" evidence="7">
    <location>
        <begin position="18"/>
        <end position="124"/>
    </location>
</feature>
<comment type="subcellular location">
    <subcellularLocation>
        <location evidence="1">Cytoplasm</location>
    </subcellularLocation>
</comment>
<dbReference type="InterPro" id="IPR016024">
    <property type="entry name" value="ARM-type_fold"/>
</dbReference>
<sequence>MDFSDGYLSNEHQEQLRLVSESADPLSVCDLRISTSPRSTRSPNSPRSPKSPRSPHGKHGTTSRSPNSPRSPHAKHGTPPISPNSPRSPHGKHGTSKGSPLKNQRHSHSPRDGRPKKGGCGGKGTWGGLLDMDDCYALDPNDPNYSSNEENEQSFAKKANTAFEAYKKKAIIIIEEYFATDDITSTANELRELGVPNYDFYFIKKLVSIAMDRRDKEKEMAAVLLSSLYADIIDPQQVHKGFIRLLISADDLIVDIPDAIDVLALFLARAVVDEILPPAFLTKVLASLPNESKGFDVIKRAEKGYLSAPLHTDIIWRRWAGNMNNTVEDVKGRINNLLTEYVSSGDKKEAYRCIKDLNVPFFHHEIVKRAILMAMEKQQAESCLLDLLKTAAEEGLINSSQISKGFGRIIDTVDDLSLDIPNAKRILQSLISKAASDGWLSASSLTALSLQPGKQALGDNAAKDFKLKVQSIIQEYFLSGEISEVIHCLESANSTRSGELNAIFVKKLITLAMDRKNREKEMASILLSSLCFPADDVVNGFVMLIESADDTALDNPVVVEDLALFLARAEVDEVLAPQNLEEIENQFVGSDSIGNKVTQMAKSLLKARLSGERILRCWGGGGSCRNGWAIEDVKDKIGKLLEEFESGGDTREACRCIKELGMPFFHHEVVKKSLVIIIEKKNDRLWGLLKECFTRGLITMNQMMKGFVRVAESLDDLALDVPDAKKQFKHYVQQAMAEGWLDSSFGLYRSEQALENGFC</sequence>
<dbReference type="SUPFAM" id="SSF48371">
    <property type="entry name" value="ARM repeat"/>
    <property type="match status" value="4"/>
</dbReference>
<comment type="similarity">
    <text evidence="2">Belongs to the PDCD4 family.</text>
</comment>
<dbReference type="PROSITE" id="PS51366">
    <property type="entry name" value="MI"/>
    <property type="match status" value="4"/>
</dbReference>
<evidence type="ECO:0000256" key="6">
    <source>
        <dbReference type="ARBA" id="ARBA00023242"/>
    </source>
</evidence>
<evidence type="ECO:0000256" key="1">
    <source>
        <dbReference type="ARBA" id="ARBA00004496"/>
    </source>
</evidence>
<keyword evidence="4" id="KW-0677">Repeat</keyword>
<dbReference type="EMBL" id="JBJUIK010000011">
    <property type="protein sequence ID" value="KAL3514001.1"/>
    <property type="molecule type" value="Genomic_DNA"/>
</dbReference>
<comment type="caution">
    <text evidence="9">The sequence shown here is derived from an EMBL/GenBank/DDBJ whole genome shotgun (WGS) entry which is preliminary data.</text>
</comment>
<dbReference type="InterPro" id="IPR039778">
    <property type="entry name" value="PDCD4"/>
</dbReference>
<feature type="compositionally biased region" description="Low complexity" evidence="7">
    <location>
        <begin position="34"/>
        <end position="48"/>
    </location>
</feature>
<dbReference type="GO" id="GO:0006417">
    <property type="term" value="P:regulation of translation"/>
    <property type="evidence" value="ECO:0007669"/>
    <property type="project" value="UniProtKB-KW"/>
</dbReference>
<dbReference type="InterPro" id="IPR003891">
    <property type="entry name" value="Initiation_fac_eIF4g_MI"/>
</dbReference>
<name>A0ABD2Z596_9GENT</name>
<evidence type="ECO:0000256" key="2">
    <source>
        <dbReference type="ARBA" id="ARBA00005497"/>
    </source>
</evidence>
<evidence type="ECO:0000256" key="7">
    <source>
        <dbReference type="SAM" id="MobiDB-lite"/>
    </source>
</evidence>
<keyword evidence="3" id="KW-0963">Cytoplasm</keyword>
<dbReference type="FunFam" id="1.25.40.180:FF:000009">
    <property type="entry name" value="programmed cell death protein 4"/>
    <property type="match status" value="2"/>
</dbReference>
<evidence type="ECO:0000313" key="9">
    <source>
        <dbReference type="EMBL" id="KAL3514001.1"/>
    </source>
</evidence>
<protein>
    <recommendedName>
        <fullName evidence="8">MI domain-containing protein</fullName>
    </recommendedName>
</protein>
<dbReference type="Proteomes" id="UP001630127">
    <property type="component" value="Unassembled WGS sequence"/>
</dbReference>
<feature type="domain" description="MI" evidence="8">
    <location>
        <begin position="165"/>
        <end position="286"/>
    </location>
</feature>
<dbReference type="Pfam" id="PF02847">
    <property type="entry name" value="MA3"/>
    <property type="match status" value="4"/>
</dbReference>
<evidence type="ECO:0000256" key="4">
    <source>
        <dbReference type="ARBA" id="ARBA00022737"/>
    </source>
</evidence>
<gene>
    <name evidence="9" type="ORF">ACH5RR_026718</name>
</gene>
<keyword evidence="5" id="KW-0810">Translation regulation</keyword>